<dbReference type="EMBL" id="VZUA01111636">
    <property type="protein sequence ID" value="NXU66807.1"/>
    <property type="molecule type" value="Genomic_DNA"/>
</dbReference>
<organism evidence="3 4">
    <name type="scientific">Horornis vulcanius</name>
    <dbReference type="NCBI Taxonomy" id="2585811"/>
    <lineage>
        <taxon>Eukaryota</taxon>
        <taxon>Metazoa</taxon>
        <taxon>Chordata</taxon>
        <taxon>Craniata</taxon>
        <taxon>Vertebrata</taxon>
        <taxon>Euteleostomi</taxon>
        <taxon>Archelosauria</taxon>
        <taxon>Archosauria</taxon>
        <taxon>Dinosauria</taxon>
        <taxon>Saurischia</taxon>
        <taxon>Theropoda</taxon>
        <taxon>Coelurosauria</taxon>
        <taxon>Aves</taxon>
        <taxon>Neognathae</taxon>
        <taxon>Neoaves</taxon>
        <taxon>Telluraves</taxon>
        <taxon>Australaves</taxon>
        <taxon>Passeriformes</taxon>
        <taxon>Sylvioidea</taxon>
        <taxon>Scotocercidae</taxon>
        <taxon>Horornis</taxon>
    </lineage>
</organism>
<evidence type="ECO:0000313" key="4">
    <source>
        <dbReference type="Proteomes" id="UP000558460"/>
    </source>
</evidence>
<evidence type="ECO:0000256" key="1">
    <source>
        <dbReference type="SAM" id="SignalP"/>
    </source>
</evidence>
<dbReference type="Proteomes" id="UP000558460">
    <property type="component" value="Unassembled WGS sequence"/>
</dbReference>
<feature type="non-terminal residue" evidence="3">
    <location>
        <position position="108"/>
    </location>
</feature>
<dbReference type="OrthoDB" id="9309569at2759"/>
<feature type="chain" id="PRO_5029473656" evidence="1">
    <location>
        <begin position="22"/>
        <end position="108"/>
    </location>
</feature>
<evidence type="ECO:0000313" key="3">
    <source>
        <dbReference type="EMBL" id="NXU66807.1"/>
    </source>
</evidence>
<accession>A0A7L3MJM5</accession>
<keyword evidence="4" id="KW-1185">Reference proteome</keyword>
<proteinExistence type="predicted"/>
<name>A0A7L3MJM5_9PASS</name>
<dbReference type="Pfam" id="PF23727">
    <property type="entry name" value="Beta-prop_FAM234A_B"/>
    <property type="match status" value="1"/>
</dbReference>
<dbReference type="AlphaFoldDB" id="A0A7L3MJM5"/>
<comment type="caution">
    <text evidence="3">The sequence shown here is derived from an EMBL/GenBank/DDBJ whole genome shotgun (WGS) entry which is preliminary data.</text>
</comment>
<gene>
    <name evidence="3" type="primary">Fam234a_0</name>
    <name evidence="3" type="ORF">HORVUL_R08230</name>
</gene>
<sequence>LISLFLLFYFLFFCTENSVYAYSLEDLCSAVVGTEVKFLNLQPDSFWEKHIDRATHRSSLLRFEGIRYLAKVPGQSQDNLLVVSSEMATLINTKDLQTVWTLNVSRAL</sequence>
<keyword evidence="1" id="KW-0732">Signal</keyword>
<dbReference type="InterPro" id="IPR055409">
    <property type="entry name" value="Beta-prop_FAM234A_B"/>
</dbReference>
<protein>
    <submittedName>
        <fullName evidence="3">F234A protein</fullName>
    </submittedName>
</protein>
<feature type="domain" description="FAM234A/B beta-propeller" evidence="2">
    <location>
        <begin position="9"/>
        <end position="107"/>
    </location>
</feature>
<reference evidence="3 4" key="1">
    <citation type="submission" date="2019-09" db="EMBL/GenBank/DDBJ databases">
        <title>Bird 10,000 Genomes (B10K) Project - Family phase.</title>
        <authorList>
            <person name="Zhang G."/>
        </authorList>
    </citation>
    <scope>NUCLEOTIDE SEQUENCE [LARGE SCALE GENOMIC DNA]</scope>
    <source>
        <strain evidence="3">B10K-DU-029-69</strain>
        <tissue evidence="3">Muscle</tissue>
    </source>
</reference>
<feature type="signal peptide" evidence="1">
    <location>
        <begin position="1"/>
        <end position="21"/>
    </location>
</feature>
<feature type="non-terminal residue" evidence="3">
    <location>
        <position position="1"/>
    </location>
</feature>
<evidence type="ECO:0000259" key="2">
    <source>
        <dbReference type="Pfam" id="PF23727"/>
    </source>
</evidence>